<dbReference type="GO" id="GO:0022857">
    <property type="term" value="F:transmembrane transporter activity"/>
    <property type="evidence" value="ECO:0007669"/>
    <property type="project" value="InterPro"/>
</dbReference>
<evidence type="ECO:0000313" key="7">
    <source>
        <dbReference type="EMBL" id="RIE05552.1"/>
    </source>
</evidence>
<dbReference type="AlphaFoldDB" id="A0A398CSN4"/>
<keyword evidence="3 6" id="KW-0812">Transmembrane</keyword>
<comment type="caution">
    <text evidence="7">The sequence shown here is derived from an EMBL/GenBank/DDBJ whole genome shotgun (WGS) entry which is preliminary data.</text>
</comment>
<feature type="transmembrane region" description="Helical" evidence="6">
    <location>
        <begin position="240"/>
        <end position="258"/>
    </location>
</feature>
<comment type="subcellular location">
    <subcellularLocation>
        <location evidence="1">Cell membrane</location>
        <topology evidence="1">Multi-pass membrane protein</topology>
    </subcellularLocation>
</comment>
<evidence type="ECO:0000256" key="1">
    <source>
        <dbReference type="ARBA" id="ARBA00004651"/>
    </source>
</evidence>
<feature type="transmembrane region" description="Helical" evidence="6">
    <location>
        <begin position="309"/>
        <end position="334"/>
    </location>
</feature>
<proteinExistence type="predicted"/>
<dbReference type="GO" id="GO:0005886">
    <property type="term" value="C:plasma membrane"/>
    <property type="evidence" value="ECO:0007669"/>
    <property type="project" value="UniProtKB-SubCell"/>
</dbReference>
<dbReference type="CDD" id="cd06579">
    <property type="entry name" value="TM_PBP1_transp_AraH_like"/>
    <property type="match status" value="1"/>
</dbReference>
<evidence type="ECO:0000256" key="6">
    <source>
        <dbReference type="SAM" id="Phobius"/>
    </source>
</evidence>
<keyword evidence="8" id="KW-1185">Reference proteome</keyword>
<dbReference type="InterPro" id="IPR001851">
    <property type="entry name" value="ABC_transp_permease"/>
</dbReference>
<feature type="transmembrane region" description="Helical" evidence="6">
    <location>
        <begin position="21"/>
        <end position="41"/>
    </location>
</feature>
<feature type="transmembrane region" description="Helical" evidence="6">
    <location>
        <begin position="111"/>
        <end position="137"/>
    </location>
</feature>
<dbReference type="NCBIfam" id="NF007014">
    <property type="entry name" value="PRK09478.1"/>
    <property type="match status" value="1"/>
</dbReference>
<feature type="transmembrane region" description="Helical" evidence="6">
    <location>
        <begin position="182"/>
        <end position="204"/>
    </location>
</feature>
<protein>
    <submittedName>
        <fullName evidence="7">Galactose/methyl galactoside ABC transporter permease MglC</fullName>
    </submittedName>
</protein>
<accession>A0A398CSN4</accession>
<evidence type="ECO:0000313" key="8">
    <source>
        <dbReference type="Proteomes" id="UP000266328"/>
    </source>
</evidence>
<reference evidence="7 8" key="1">
    <citation type="submission" date="2018-09" db="EMBL/GenBank/DDBJ databases">
        <title>Discovery and Ecogenomic Context for Candidatus Cryosericales, a Global Caldiserica Order Active in Thawing Permafrost.</title>
        <authorList>
            <person name="Martinez M.A."/>
            <person name="Woodcroft B.J."/>
            <person name="Ignacio Espinoza J.C."/>
            <person name="Zayed A."/>
            <person name="Singleton C.M."/>
            <person name="Boyd J."/>
            <person name="Li Y.-F."/>
            <person name="Purvine S."/>
            <person name="Maughan H."/>
            <person name="Hodgkins S.B."/>
            <person name="Anderson D."/>
            <person name="Sederholm M."/>
            <person name="Temperton B."/>
            <person name="Saleska S.R."/>
            <person name="Tyson G.W."/>
            <person name="Rich V.I."/>
        </authorList>
    </citation>
    <scope>NUCLEOTIDE SEQUENCE [LARGE SCALE GENOMIC DNA]</scope>
    <source>
        <strain evidence="7 8">SMC7</strain>
    </source>
</reference>
<gene>
    <name evidence="7" type="primary">mglC</name>
    <name evidence="7" type="ORF">SMC7_07005</name>
</gene>
<evidence type="ECO:0000256" key="3">
    <source>
        <dbReference type="ARBA" id="ARBA00022692"/>
    </source>
</evidence>
<feature type="transmembrane region" description="Helical" evidence="6">
    <location>
        <begin position="53"/>
        <end position="73"/>
    </location>
</feature>
<dbReference type="EMBL" id="QXIS01000035">
    <property type="protein sequence ID" value="RIE05552.1"/>
    <property type="molecule type" value="Genomic_DNA"/>
</dbReference>
<name>A0A398CSN4_9BACT</name>
<sequence length="343" mass="35634">MKNPASTSWSKRINARSIREFATKNAIILVLAALVLVIGIVKNGFLTPDNLVNIMRISSVRLIIALGAAGVLISGGVDLSAGRTVGLAAVVAASLAQRPDYASKIFPNLPYMWVIVPILAGIAAGLLVGIINGLAIAYLKVPPFIATLGTMVIVWGAASLYVDRPPLGAQPIGGLRTDFTNLGTGSVGFMPTIILIALIVYCIYWVMLNKTQLGKNIYAIGGNLNAAIVSGVNVKKNLVTLYAIAGMLYGLGGVLLSARSGGATNNYGQSYELDAIAASVIGGVSNMGGIGTVAGVLTGVLIFEVLNNGLVVLGISAYWQQVVKGVIIVAAVAVDIRKYSKKR</sequence>
<dbReference type="Pfam" id="PF02653">
    <property type="entry name" value="BPD_transp_2"/>
    <property type="match status" value="1"/>
</dbReference>
<evidence type="ECO:0000256" key="4">
    <source>
        <dbReference type="ARBA" id="ARBA00022989"/>
    </source>
</evidence>
<keyword evidence="2" id="KW-1003">Cell membrane</keyword>
<evidence type="ECO:0000256" key="2">
    <source>
        <dbReference type="ARBA" id="ARBA00022475"/>
    </source>
</evidence>
<organism evidence="7 8">
    <name type="scientific">Candidatus Cryosericum terrychapinii</name>
    <dbReference type="NCBI Taxonomy" id="2290919"/>
    <lineage>
        <taxon>Bacteria</taxon>
        <taxon>Pseudomonadati</taxon>
        <taxon>Caldisericota/Cryosericota group</taxon>
        <taxon>Candidatus Cryosericota</taxon>
        <taxon>Candidatus Cryosericia</taxon>
        <taxon>Candidatus Cryosericales</taxon>
        <taxon>Candidatus Cryosericaceae</taxon>
        <taxon>Candidatus Cryosericum</taxon>
    </lineage>
</organism>
<feature type="transmembrane region" description="Helical" evidence="6">
    <location>
        <begin position="144"/>
        <end position="162"/>
    </location>
</feature>
<dbReference type="RefSeq" id="WP_119089639.1">
    <property type="nucleotide sequence ID" value="NZ_QXIS01000035.1"/>
</dbReference>
<keyword evidence="5 6" id="KW-0472">Membrane</keyword>
<dbReference type="PANTHER" id="PTHR32196">
    <property type="entry name" value="ABC TRANSPORTER PERMEASE PROTEIN YPHD-RELATED-RELATED"/>
    <property type="match status" value="1"/>
</dbReference>
<evidence type="ECO:0000256" key="5">
    <source>
        <dbReference type="ARBA" id="ARBA00023136"/>
    </source>
</evidence>
<dbReference type="OrthoDB" id="9813906at2"/>
<dbReference type="PANTHER" id="PTHR32196:SF18">
    <property type="entry name" value="GALACTOSE_METHYL GALACTOSIDE IMPORT PERMEASE PROTEIN MGLC"/>
    <property type="match status" value="1"/>
</dbReference>
<feature type="transmembrane region" description="Helical" evidence="6">
    <location>
        <begin position="279"/>
        <end position="303"/>
    </location>
</feature>
<dbReference type="Proteomes" id="UP000266328">
    <property type="component" value="Unassembled WGS sequence"/>
</dbReference>
<keyword evidence="4 6" id="KW-1133">Transmembrane helix</keyword>